<dbReference type="NCBIfam" id="TIGR01575">
    <property type="entry name" value="rimI"/>
    <property type="match status" value="1"/>
</dbReference>
<dbReference type="AlphaFoldDB" id="A0A087BNH7"/>
<dbReference type="InterPro" id="IPR006464">
    <property type="entry name" value="AcTrfase_RimI/Ard1"/>
</dbReference>
<evidence type="ECO:0000256" key="1">
    <source>
        <dbReference type="ARBA" id="ARBA00005395"/>
    </source>
</evidence>
<evidence type="ECO:0000313" key="7">
    <source>
        <dbReference type="EMBL" id="KFI72577.1"/>
    </source>
</evidence>
<comment type="similarity">
    <text evidence="1">Belongs to the acetyltransferase family. RimI subfamily.</text>
</comment>
<dbReference type="InterPro" id="IPR050680">
    <property type="entry name" value="YpeA/RimI_acetyltransf"/>
</dbReference>
<dbReference type="RefSeq" id="WP_022860602.1">
    <property type="nucleotide sequence ID" value="NZ_JGZD01000009.1"/>
</dbReference>
<keyword evidence="4 7" id="KW-0012">Acyltransferase</keyword>
<organism evidence="7 8">
    <name type="scientific">Bifidobacterium minimum</name>
    <dbReference type="NCBI Taxonomy" id="1693"/>
    <lineage>
        <taxon>Bacteria</taxon>
        <taxon>Bacillati</taxon>
        <taxon>Actinomycetota</taxon>
        <taxon>Actinomycetes</taxon>
        <taxon>Bifidobacteriales</taxon>
        <taxon>Bifidobacteriaceae</taxon>
        <taxon>Bifidobacterium</taxon>
    </lineage>
</organism>
<evidence type="ECO:0000256" key="4">
    <source>
        <dbReference type="ARBA" id="ARBA00023315"/>
    </source>
</evidence>
<evidence type="ECO:0000256" key="2">
    <source>
        <dbReference type="ARBA" id="ARBA00022490"/>
    </source>
</evidence>
<evidence type="ECO:0000256" key="3">
    <source>
        <dbReference type="ARBA" id="ARBA00022679"/>
    </source>
</evidence>
<accession>A0A087BNH7</accession>
<dbReference type="EMBL" id="JGZD01000009">
    <property type="protein sequence ID" value="KFI72577.1"/>
    <property type="molecule type" value="Genomic_DNA"/>
</dbReference>
<dbReference type="PROSITE" id="PS51186">
    <property type="entry name" value="GNAT"/>
    <property type="match status" value="1"/>
</dbReference>
<keyword evidence="3 7" id="KW-0808">Transferase</keyword>
<feature type="domain" description="N-acetyltransferase" evidence="6">
    <location>
        <begin position="20"/>
        <end position="169"/>
    </location>
</feature>
<feature type="compositionally biased region" description="Basic and acidic residues" evidence="5">
    <location>
        <begin position="170"/>
        <end position="184"/>
    </location>
</feature>
<sequence>MIVTQERYGHDRACAAIAGMEPRIFGPDAWTPSMVEQELEAPARTYALDVVDPVARDGTGDGVGNADEGSGGGVVRGYAGFWYDGDDAELMTVGVADAYRRQGVATRLLGWLIAEARRQGARRMLLEVRVDNDPAIALYRRFGFTMLGRRRGYYQPAGVDAYTMSCDLRRHGDSQQTRDPRRTESAAARIGATYNQGDER</sequence>
<evidence type="ECO:0000256" key="5">
    <source>
        <dbReference type="SAM" id="MobiDB-lite"/>
    </source>
</evidence>
<dbReference type="PANTHER" id="PTHR43420:SF12">
    <property type="entry name" value="N-ACETYLTRANSFERASE DOMAIN-CONTAINING PROTEIN"/>
    <property type="match status" value="1"/>
</dbReference>
<dbReference type="Pfam" id="PF00583">
    <property type="entry name" value="Acetyltransf_1"/>
    <property type="match status" value="1"/>
</dbReference>
<reference evidence="7 8" key="1">
    <citation type="submission" date="2014-03" db="EMBL/GenBank/DDBJ databases">
        <title>Genomics of Bifidobacteria.</title>
        <authorList>
            <person name="Ventura M."/>
            <person name="Milani C."/>
            <person name="Lugli G.A."/>
        </authorList>
    </citation>
    <scope>NUCLEOTIDE SEQUENCE [LARGE SCALE GENOMIC DNA]</scope>
    <source>
        <strain evidence="7 8">LMG 11592</strain>
    </source>
</reference>
<evidence type="ECO:0000313" key="8">
    <source>
        <dbReference type="Proteomes" id="UP000029014"/>
    </source>
</evidence>
<dbReference type="Proteomes" id="UP000029014">
    <property type="component" value="Unassembled WGS sequence"/>
</dbReference>
<keyword evidence="2" id="KW-0963">Cytoplasm</keyword>
<dbReference type="InterPro" id="IPR016181">
    <property type="entry name" value="Acyl_CoA_acyltransferase"/>
</dbReference>
<evidence type="ECO:0000259" key="6">
    <source>
        <dbReference type="PROSITE" id="PS51186"/>
    </source>
</evidence>
<dbReference type="EC" id="2.3.1.128" evidence="7"/>
<dbReference type="PANTHER" id="PTHR43420">
    <property type="entry name" value="ACETYLTRANSFERASE"/>
    <property type="match status" value="1"/>
</dbReference>
<dbReference type="STRING" id="1693.BMIN_0475"/>
<keyword evidence="8" id="KW-1185">Reference proteome</keyword>
<comment type="caution">
    <text evidence="7">The sequence shown here is derived from an EMBL/GenBank/DDBJ whole genome shotgun (WGS) entry which is preliminary data.</text>
</comment>
<dbReference type="Gene3D" id="3.40.630.30">
    <property type="match status" value="1"/>
</dbReference>
<protein>
    <submittedName>
        <fullName evidence="7">Ribosomal-protein-alanine acetyltransferase</fullName>
        <ecNumber evidence="7">2.3.1.128</ecNumber>
    </submittedName>
</protein>
<name>A0A087BNH7_9BIFI</name>
<feature type="region of interest" description="Disordered" evidence="5">
    <location>
        <begin position="170"/>
        <end position="200"/>
    </location>
</feature>
<proteinExistence type="inferred from homology"/>
<gene>
    <name evidence="7" type="ORF">BMIN_0475</name>
</gene>
<dbReference type="InterPro" id="IPR000182">
    <property type="entry name" value="GNAT_dom"/>
</dbReference>
<dbReference type="eggNOG" id="COG0456">
    <property type="taxonomic scope" value="Bacteria"/>
</dbReference>
<dbReference type="SUPFAM" id="SSF55729">
    <property type="entry name" value="Acyl-CoA N-acyltransferases (Nat)"/>
    <property type="match status" value="1"/>
</dbReference>
<dbReference type="CDD" id="cd04301">
    <property type="entry name" value="NAT_SF"/>
    <property type="match status" value="1"/>
</dbReference>
<dbReference type="GO" id="GO:0008080">
    <property type="term" value="F:N-acetyltransferase activity"/>
    <property type="evidence" value="ECO:0007669"/>
    <property type="project" value="InterPro"/>
</dbReference>